<dbReference type="Proteomes" id="UP000309618">
    <property type="component" value="Unassembled WGS sequence"/>
</dbReference>
<dbReference type="PANTHER" id="PTHR30349:SF41">
    <property type="entry name" value="INTEGRASE_RECOMBINASE PROTEIN MJ0367-RELATED"/>
    <property type="match status" value="1"/>
</dbReference>
<evidence type="ECO:0000256" key="4">
    <source>
        <dbReference type="ARBA" id="ARBA00023172"/>
    </source>
</evidence>
<evidence type="ECO:0000256" key="3">
    <source>
        <dbReference type="ARBA" id="ARBA00023125"/>
    </source>
</evidence>
<evidence type="ECO:0000256" key="1">
    <source>
        <dbReference type="ARBA" id="ARBA00008857"/>
    </source>
</evidence>
<dbReference type="CDD" id="cd00397">
    <property type="entry name" value="DNA_BRE_C"/>
    <property type="match status" value="1"/>
</dbReference>
<dbReference type="AlphaFoldDB" id="A0A433LHY6"/>
<keyword evidence="2" id="KW-0229">DNA integration</keyword>
<organism evidence="5 6">
    <name type="scientific">Aeromonas veronii</name>
    <dbReference type="NCBI Taxonomy" id="654"/>
    <lineage>
        <taxon>Bacteria</taxon>
        <taxon>Pseudomonadati</taxon>
        <taxon>Pseudomonadota</taxon>
        <taxon>Gammaproteobacteria</taxon>
        <taxon>Aeromonadales</taxon>
        <taxon>Aeromonadaceae</taxon>
        <taxon>Aeromonas</taxon>
    </lineage>
</organism>
<dbReference type="InterPro" id="IPR013762">
    <property type="entry name" value="Integrase-like_cat_sf"/>
</dbReference>
<dbReference type="SUPFAM" id="SSF56349">
    <property type="entry name" value="DNA breaking-rejoining enzymes"/>
    <property type="match status" value="1"/>
</dbReference>
<evidence type="ECO:0000256" key="2">
    <source>
        <dbReference type="ARBA" id="ARBA00022908"/>
    </source>
</evidence>
<sequence>MYEENVRLGCTVYKLDRLIFANGERYPVLMGNDGMPHFLATLWVTTKLRSSLSVNTISNRLGALKWFLQWEENKHRDLFSEFQKGKFLSDTDIDNIREHLSHDISHFKGLAKSKKTRDKVIDLFNTPRLISVTPTVGRNNIYNRVTAIASYLDFIARVAVQNCNSTKLLTEINSMNKRILAVRPKGKGKNVLDKLDGKDLPDGLIEEFMAVAQFDHPKNPFKHASTKKRNHLMFLLLKELGIRRGELLSLSIESNFLMLHGPQKFIWVKRHHDDIYDPRKNQPVAKTKERMLRIRDETAALIDDYIINIRAKTPNANKHPYLFVTHRKGKTQGQPISTSTFDSIIVPTMKSVDERFKSIHPHYFRHNWNQWFSEIIDKNNDLSKDPNSNRNFISSSEEAKSRMYQMGHTSESSAKPYVERHIRNKTNKLVLEEQEELQRLIIESQKNRGYE</sequence>
<evidence type="ECO:0000313" key="6">
    <source>
        <dbReference type="Proteomes" id="UP000309618"/>
    </source>
</evidence>
<name>A0A433LHY6_AERVE</name>
<gene>
    <name evidence="5" type="ORF">E8Q35_21785</name>
</gene>
<dbReference type="InterPro" id="IPR050090">
    <property type="entry name" value="Tyrosine_recombinase_XerCD"/>
</dbReference>
<evidence type="ECO:0000313" key="5">
    <source>
        <dbReference type="EMBL" id="THJ38488.1"/>
    </source>
</evidence>
<proteinExistence type="inferred from homology"/>
<dbReference type="EMBL" id="SSUX01000027">
    <property type="protein sequence ID" value="THJ38488.1"/>
    <property type="molecule type" value="Genomic_DNA"/>
</dbReference>
<keyword evidence="4" id="KW-0233">DNA recombination</keyword>
<dbReference type="Pfam" id="PF00589">
    <property type="entry name" value="Phage_integrase"/>
    <property type="match status" value="1"/>
</dbReference>
<keyword evidence="3" id="KW-0238">DNA-binding</keyword>
<dbReference type="GO" id="GO:0003677">
    <property type="term" value="F:DNA binding"/>
    <property type="evidence" value="ECO:0007669"/>
    <property type="project" value="UniProtKB-KW"/>
</dbReference>
<dbReference type="PANTHER" id="PTHR30349">
    <property type="entry name" value="PHAGE INTEGRASE-RELATED"/>
    <property type="match status" value="1"/>
</dbReference>
<dbReference type="InterPro" id="IPR011010">
    <property type="entry name" value="DNA_brk_join_enz"/>
</dbReference>
<dbReference type="PROSITE" id="PS51898">
    <property type="entry name" value="TYR_RECOMBINASE"/>
    <property type="match status" value="1"/>
</dbReference>
<dbReference type="Gene3D" id="1.10.443.10">
    <property type="entry name" value="Intergrase catalytic core"/>
    <property type="match status" value="1"/>
</dbReference>
<comment type="caution">
    <text evidence="5">The sequence shown here is derived from an EMBL/GenBank/DDBJ whole genome shotgun (WGS) entry which is preliminary data.</text>
</comment>
<reference evidence="5 6" key="1">
    <citation type="submission" date="2019-04" db="EMBL/GenBank/DDBJ databases">
        <title>Comparative genomics of Aeromonas veronii strains pathogenic to fish.</title>
        <authorList>
            <person name="Cascarano M.C."/>
            <person name="Smyrli M."/>
            <person name="Katharios P."/>
        </authorList>
    </citation>
    <scope>NUCLEOTIDE SEQUENCE [LARGE SCALE GENOMIC DNA]</scope>
    <source>
        <strain evidence="5 6">XU1</strain>
    </source>
</reference>
<dbReference type="GO" id="GO:0015074">
    <property type="term" value="P:DNA integration"/>
    <property type="evidence" value="ECO:0007669"/>
    <property type="project" value="UniProtKB-KW"/>
</dbReference>
<accession>A0A433LHY6</accession>
<dbReference type="GO" id="GO:0006310">
    <property type="term" value="P:DNA recombination"/>
    <property type="evidence" value="ECO:0007669"/>
    <property type="project" value="UniProtKB-KW"/>
</dbReference>
<dbReference type="InterPro" id="IPR002104">
    <property type="entry name" value="Integrase_catalytic"/>
</dbReference>
<protein>
    <submittedName>
        <fullName evidence="5">Site-specific integrase</fullName>
    </submittedName>
</protein>
<comment type="similarity">
    <text evidence="1">Belongs to the 'phage' integrase family.</text>
</comment>